<sequence length="550" mass="55924">MGRLCSTLVILLLFSMLSFAAHAGTSEGQQPLVMAVNTSSNVIDVDLFDAVLMTLSDNGVVEIYNITSAGLIMVAETNLSAIHPRAVAIAGWGLLLVCSENGSIYLVNPDGGRVVDVYRGPAFGPLRDCGRECIHLGGGVVVFNDSVVVLDVASNGLEETAVASNYGVLGSWDASLIAAEPYVGLSLLYGQQPLKGPVVAYLGTRAGGLVAGAYGALTFSHESIQVNSSLIGDGVVCGLSVASGAYWTPEYMAISISREGEGLVLLYELPEVVGAGGGINPVGAVAIDDGVASAAWVGRHSLAVVSPQGALYIVQVPGSTVVEKHQLGIPLKACTAAAVDEKYGLLALVGRDNRVYIVRLGDKELPQPPSHSGEEATSQAPAALDGAGEAAGDTATPSETPAAETTQTTTHATGPTTGAPTPRNSQAAQTTTTKTHAATVTARTVAKTSQASKARETSPEAESITATATEAQMATATQTQHGQGAITTTQQSSSGIVTSSSREATSAAKTEPIGPNGAETAGPGQQSLPLSAALAVAVVALILMAGRRVR</sequence>
<feature type="compositionally biased region" description="Low complexity" evidence="1">
    <location>
        <begin position="460"/>
        <end position="501"/>
    </location>
</feature>
<gene>
    <name evidence="2" type="ORF">PABY_22480</name>
</gene>
<proteinExistence type="predicted"/>
<feature type="region of interest" description="Disordered" evidence="1">
    <location>
        <begin position="363"/>
        <end position="525"/>
    </location>
</feature>
<keyword evidence="3" id="KW-1185">Reference proteome</keyword>
<name>A0ABM8J0X8_9CREN</name>
<dbReference type="SUPFAM" id="SSF69322">
    <property type="entry name" value="Tricorn protease domain 2"/>
    <property type="match status" value="1"/>
</dbReference>
<accession>A0ABM8J0X8</accession>
<feature type="compositionally biased region" description="Low complexity" evidence="1">
    <location>
        <begin position="380"/>
        <end position="448"/>
    </location>
</feature>
<dbReference type="Proteomes" id="UP001341135">
    <property type="component" value="Chromosome"/>
</dbReference>
<evidence type="ECO:0000256" key="1">
    <source>
        <dbReference type="SAM" id="MobiDB-lite"/>
    </source>
</evidence>
<protein>
    <submittedName>
        <fullName evidence="2">Uncharacterized protein</fullName>
    </submittedName>
</protein>
<dbReference type="GeneID" id="89290252"/>
<organism evidence="2 3">
    <name type="scientific">Pyrodictium abyssi</name>
    <dbReference type="NCBI Taxonomy" id="54256"/>
    <lineage>
        <taxon>Archaea</taxon>
        <taxon>Thermoproteota</taxon>
        <taxon>Thermoprotei</taxon>
        <taxon>Desulfurococcales</taxon>
        <taxon>Pyrodictiaceae</taxon>
        <taxon>Pyrodictium</taxon>
    </lineage>
</organism>
<evidence type="ECO:0000313" key="2">
    <source>
        <dbReference type="EMBL" id="BES82681.1"/>
    </source>
</evidence>
<dbReference type="RefSeq" id="WP_338250226.1">
    <property type="nucleotide sequence ID" value="NZ_AP028907.1"/>
</dbReference>
<dbReference type="EMBL" id="AP028907">
    <property type="protein sequence ID" value="BES82681.1"/>
    <property type="molecule type" value="Genomic_DNA"/>
</dbReference>
<reference evidence="2 3" key="1">
    <citation type="submission" date="2023-09" db="EMBL/GenBank/DDBJ databases">
        <title>Pyrofollis japonicus gen. nov. sp. nov., a novel member of the family Pyrodictiaceae isolated from the Iheya North hydrothermal field.</title>
        <authorList>
            <person name="Miyazaki U."/>
            <person name="Sanari M."/>
            <person name="Tame A."/>
            <person name="Kitajima M."/>
            <person name="Okamoto A."/>
            <person name="Sawayama S."/>
            <person name="Miyazaki J."/>
            <person name="Takai K."/>
            <person name="Nakagawa S."/>
        </authorList>
    </citation>
    <scope>NUCLEOTIDE SEQUENCE [LARGE SCALE GENOMIC DNA]</scope>
    <source>
        <strain evidence="2 3">AV2</strain>
    </source>
</reference>
<evidence type="ECO:0000313" key="3">
    <source>
        <dbReference type="Proteomes" id="UP001341135"/>
    </source>
</evidence>